<keyword evidence="3 12" id="KW-0812">Transmembrane</keyword>
<dbReference type="CDD" id="cd06462">
    <property type="entry name" value="Peptidase_S24_S26"/>
    <property type="match status" value="1"/>
</dbReference>
<evidence type="ECO:0000256" key="12">
    <source>
        <dbReference type="SAM" id="Phobius"/>
    </source>
</evidence>
<evidence type="ECO:0000256" key="2">
    <source>
        <dbReference type="ARBA" id="ARBA00022670"/>
    </source>
</evidence>
<evidence type="ECO:0000256" key="8">
    <source>
        <dbReference type="ARBA" id="ARBA00023136"/>
    </source>
</evidence>
<evidence type="ECO:0000256" key="1">
    <source>
        <dbReference type="ARBA" id="ARBA00004648"/>
    </source>
</evidence>
<keyword evidence="6" id="KW-0735">Signal-anchor</keyword>
<evidence type="ECO:0000256" key="4">
    <source>
        <dbReference type="ARBA" id="ARBA00022801"/>
    </source>
</evidence>
<dbReference type="NCBIfam" id="TIGR02228">
    <property type="entry name" value="sigpep_I_arch"/>
    <property type="match status" value="1"/>
</dbReference>
<evidence type="ECO:0000256" key="11">
    <source>
        <dbReference type="NCBIfam" id="TIGR02228"/>
    </source>
</evidence>
<organism evidence="13 14">
    <name type="scientific">Clostridium rhizosphaerae</name>
    <dbReference type="NCBI Taxonomy" id="2803861"/>
    <lineage>
        <taxon>Bacteria</taxon>
        <taxon>Bacillati</taxon>
        <taxon>Bacillota</taxon>
        <taxon>Clostridia</taxon>
        <taxon>Eubacteriales</taxon>
        <taxon>Clostridiaceae</taxon>
        <taxon>Clostridium</taxon>
    </lineage>
</organism>
<evidence type="ECO:0000256" key="9">
    <source>
        <dbReference type="ARBA" id="ARBA00033305"/>
    </source>
</evidence>
<evidence type="ECO:0000256" key="3">
    <source>
        <dbReference type="ARBA" id="ARBA00022692"/>
    </source>
</evidence>
<dbReference type="PANTHER" id="PTHR10806">
    <property type="entry name" value="SIGNAL PEPTIDASE COMPLEX CATALYTIC SUBUNIT SEC11"/>
    <property type="match status" value="1"/>
</dbReference>
<dbReference type="EMBL" id="JAESWC010000014">
    <property type="protein sequence ID" value="MBL4937502.1"/>
    <property type="molecule type" value="Genomic_DNA"/>
</dbReference>
<evidence type="ECO:0000256" key="5">
    <source>
        <dbReference type="ARBA" id="ARBA00022824"/>
    </source>
</evidence>
<keyword evidence="8 12" id="KW-0472">Membrane</keyword>
<dbReference type="InterPro" id="IPR036286">
    <property type="entry name" value="LexA/Signal_pep-like_sf"/>
</dbReference>
<evidence type="ECO:0000313" key="14">
    <source>
        <dbReference type="Proteomes" id="UP000632377"/>
    </source>
</evidence>
<evidence type="ECO:0000313" key="13">
    <source>
        <dbReference type="EMBL" id="MBL4937502.1"/>
    </source>
</evidence>
<evidence type="ECO:0000256" key="10">
    <source>
        <dbReference type="ARBA" id="ARBA00045533"/>
    </source>
</evidence>
<dbReference type="PRINTS" id="PR00728">
    <property type="entry name" value="SIGNALPTASE"/>
</dbReference>
<keyword evidence="2" id="KW-0645">Protease</keyword>
<dbReference type="PROSITE" id="PS00501">
    <property type="entry name" value="SPASE_I_1"/>
    <property type="match status" value="1"/>
</dbReference>
<keyword evidence="5" id="KW-0256">Endoplasmic reticulum</keyword>
<evidence type="ECO:0000256" key="6">
    <source>
        <dbReference type="ARBA" id="ARBA00022968"/>
    </source>
</evidence>
<comment type="subcellular location">
    <subcellularLocation>
        <location evidence="1">Endoplasmic reticulum membrane</location>
        <topology evidence="1">Single-pass type II membrane protein</topology>
    </subcellularLocation>
</comment>
<dbReference type="Proteomes" id="UP000632377">
    <property type="component" value="Unassembled WGS sequence"/>
</dbReference>
<gene>
    <name evidence="13" type="ORF">JK636_17415</name>
</gene>
<reference evidence="13 14" key="1">
    <citation type="submission" date="2021-01" db="EMBL/GenBank/DDBJ databases">
        <title>Genome public.</title>
        <authorList>
            <person name="Liu C."/>
            <person name="Sun Q."/>
        </authorList>
    </citation>
    <scope>NUCLEOTIDE SEQUENCE [LARGE SCALE GENOMIC DNA]</scope>
    <source>
        <strain evidence="13 14">YIM B02515</strain>
    </source>
</reference>
<comment type="function">
    <text evidence="10">Catalytic component of the signal peptidase complex (SPC) which catalyzes the cleavage of N-terminal signal sequences from nascent proteins as they are translocated into the lumen of the endoplasmic reticulum. Specifically cleaves N-terminal signal peptides that contain a hydrophobic alpha-helix (h-region) shorter than 18-20 amino acids.</text>
</comment>
<feature type="transmembrane region" description="Helical" evidence="12">
    <location>
        <begin position="21"/>
        <end position="41"/>
    </location>
</feature>
<dbReference type="InterPro" id="IPR001733">
    <property type="entry name" value="Peptidase_S26B"/>
</dbReference>
<dbReference type="RefSeq" id="WP_202750246.1">
    <property type="nucleotide sequence ID" value="NZ_JAESWC010000014.1"/>
</dbReference>
<sequence length="199" mass="22354">MKKIVENIRKVFGNKAVKRTLKYTGNVIIALLIVLVGLSVYGNIQSKGRDWAVPTVGSYRWLTVLSGSMQPTFNPGDLIIEKKVDPSSLKKGDVVTYMFGGNFLSTHRIIEVNKDDKGKYAFKTKGDNNQTADENVIPENMIVGKYSFRIPFVGFVLQKLKGLPGIIAIWLLFFYVAGSEVYRNIKESKKQKTEETVVQ</sequence>
<dbReference type="Gene3D" id="2.10.109.10">
    <property type="entry name" value="Umud Fragment, subunit A"/>
    <property type="match status" value="1"/>
</dbReference>
<accession>A0ABS1TDQ7</accession>
<dbReference type="PANTHER" id="PTHR10806:SF6">
    <property type="entry name" value="SIGNAL PEPTIDASE COMPLEX CATALYTIC SUBUNIT SEC11"/>
    <property type="match status" value="1"/>
</dbReference>
<dbReference type="InterPro" id="IPR019756">
    <property type="entry name" value="Pept_S26A_signal_pept_1_Ser-AS"/>
</dbReference>
<feature type="transmembrane region" description="Helical" evidence="12">
    <location>
        <begin position="162"/>
        <end position="182"/>
    </location>
</feature>
<comment type="caution">
    <text evidence="13">The sequence shown here is derived from an EMBL/GenBank/DDBJ whole genome shotgun (WGS) entry which is preliminary data.</text>
</comment>
<dbReference type="SUPFAM" id="SSF51306">
    <property type="entry name" value="LexA/Signal peptidase"/>
    <property type="match status" value="1"/>
</dbReference>
<protein>
    <recommendedName>
        <fullName evidence="9 11">Signal peptidase I</fullName>
        <ecNumber evidence="11">3.4.21.89</ecNumber>
    </recommendedName>
</protein>
<evidence type="ECO:0000256" key="7">
    <source>
        <dbReference type="ARBA" id="ARBA00022989"/>
    </source>
</evidence>
<name>A0ABS1TDQ7_9CLOT</name>
<keyword evidence="4 13" id="KW-0378">Hydrolase</keyword>
<dbReference type="GO" id="GO:0009003">
    <property type="term" value="F:signal peptidase activity"/>
    <property type="evidence" value="ECO:0007669"/>
    <property type="project" value="UniProtKB-EC"/>
</dbReference>
<proteinExistence type="predicted"/>
<dbReference type="EC" id="3.4.21.89" evidence="11"/>
<keyword evidence="7 12" id="KW-1133">Transmembrane helix</keyword>
<keyword evidence="14" id="KW-1185">Reference proteome</keyword>